<evidence type="ECO:0000259" key="2">
    <source>
        <dbReference type="Pfam" id="PF01757"/>
    </source>
</evidence>
<keyword evidence="1" id="KW-1133">Transmembrane helix</keyword>
<feature type="transmembrane region" description="Helical" evidence="1">
    <location>
        <begin position="81"/>
        <end position="99"/>
    </location>
</feature>
<feature type="transmembrane region" description="Helical" evidence="1">
    <location>
        <begin position="160"/>
        <end position="178"/>
    </location>
</feature>
<keyword evidence="4" id="KW-1185">Reference proteome</keyword>
<protein>
    <submittedName>
        <fullName evidence="3">Acyltransferase family protein</fullName>
    </submittedName>
</protein>
<feature type="transmembrane region" description="Helical" evidence="1">
    <location>
        <begin position="291"/>
        <end position="309"/>
    </location>
</feature>
<evidence type="ECO:0000313" key="3">
    <source>
        <dbReference type="EMBL" id="MEN2785436.1"/>
    </source>
</evidence>
<evidence type="ECO:0000256" key="1">
    <source>
        <dbReference type="SAM" id="Phobius"/>
    </source>
</evidence>
<feature type="transmembrane region" description="Helical" evidence="1">
    <location>
        <begin position="256"/>
        <end position="279"/>
    </location>
</feature>
<accession>A0ABU9XNN7</accession>
<dbReference type="InterPro" id="IPR002656">
    <property type="entry name" value="Acyl_transf_3_dom"/>
</dbReference>
<feature type="transmembrane region" description="Helical" evidence="1">
    <location>
        <begin position="230"/>
        <end position="250"/>
    </location>
</feature>
<gene>
    <name evidence="3" type="ORF">ABC969_03255</name>
</gene>
<evidence type="ECO:0000313" key="4">
    <source>
        <dbReference type="Proteomes" id="UP001404104"/>
    </source>
</evidence>
<proteinExistence type="predicted"/>
<sequence>MRGGAALLVLLGHVRGFVFVDYAPTGGHWAAPFYALTSLGHQAVILFFALSGFLVGGRALAEIGAGRWSLPNYAVHRLARLWTALIPALIATAVLDALGRDVLHLAGYTGEYATILSSGPAPGTDPTTLAAFFGNIFFLQTIAVPVFGTNGPLWSLANEFWYYVLVPAAWLALARSSTPSARTAAALTVLGILIMLPLPILALASIWLAGALAWQMSDRIAALPRRRFTMLLALIIAATLAAIVIARAHADLTSDIMLGLACAAALPCLARLPNLGGVYGRLTFYSSEISFTLYVGHFPLIALLWFATLAPTQFPVGFPGFAAFAALVIAALAYATVMWWAFERHTAGVRCLMQRPFRAARFNDRPA</sequence>
<reference evidence="3 4" key="1">
    <citation type="submission" date="2024-05" db="EMBL/GenBank/DDBJ databases">
        <authorList>
            <person name="Liu Q."/>
            <person name="Xin Y.-H."/>
        </authorList>
    </citation>
    <scope>NUCLEOTIDE SEQUENCE [LARGE SCALE GENOMIC DNA]</scope>
    <source>
        <strain evidence="3 4">CGMCC 1.15349</strain>
    </source>
</reference>
<feature type="transmembrane region" description="Helical" evidence="1">
    <location>
        <begin position="321"/>
        <end position="342"/>
    </location>
</feature>
<feature type="transmembrane region" description="Helical" evidence="1">
    <location>
        <begin position="184"/>
        <end position="209"/>
    </location>
</feature>
<dbReference type="RefSeq" id="WP_345863805.1">
    <property type="nucleotide sequence ID" value="NZ_JBDIMF010000001.1"/>
</dbReference>
<dbReference type="EMBL" id="JBDIMF010000001">
    <property type="protein sequence ID" value="MEN2785436.1"/>
    <property type="molecule type" value="Genomic_DNA"/>
</dbReference>
<dbReference type="Pfam" id="PF01757">
    <property type="entry name" value="Acyl_transf_3"/>
    <property type="match status" value="1"/>
</dbReference>
<feature type="transmembrane region" description="Helical" evidence="1">
    <location>
        <begin position="129"/>
        <end position="148"/>
    </location>
</feature>
<name>A0ABU9XNN7_9SPHN</name>
<comment type="caution">
    <text evidence="3">The sequence shown here is derived from an EMBL/GenBank/DDBJ whole genome shotgun (WGS) entry which is preliminary data.</text>
</comment>
<keyword evidence="3" id="KW-0012">Acyltransferase</keyword>
<feature type="domain" description="Acyltransferase 3" evidence="2">
    <location>
        <begin position="1"/>
        <end position="338"/>
    </location>
</feature>
<feature type="transmembrane region" description="Helical" evidence="1">
    <location>
        <begin position="40"/>
        <end position="61"/>
    </location>
</feature>
<organism evidence="3 4">
    <name type="scientific">Sphingomonas qilianensis</name>
    <dbReference type="NCBI Taxonomy" id="1736690"/>
    <lineage>
        <taxon>Bacteria</taxon>
        <taxon>Pseudomonadati</taxon>
        <taxon>Pseudomonadota</taxon>
        <taxon>Alphaproteobacteria</taxon>
        <taxon>Sphingomonadales</taxon>
        <taxon>Sphingomonadaceae</taxon>
        <taxon>Sphingomonas</taxon>
    </lineage>
</organism>
<dbReference type="Proteomes" id="UP001404104">
    <property type="component" value="Unassembled WGS sequence"/>
</dbReference>
<dbReference type="GO" id="GO:0016746">
    <property type="term" value="F:acyltransferase activity"/>
    <property type="evidence" value="ECO:0007669"/>
    <property type="project" value="UniProtKB-KW"/>
</dbReference>
<keyword evidence="1" id="KW-0472">Membrane</keyword>
<keyword evidence="1" id="KW-0812">Transmembrane</keyword>
<keyword evidence="3" id="KW-0808">Transferase</keyword>